<dbReference type="EMBL" id="AQGQ01000003">
    <property type="protein sequence ID" value="EOD56875.1"/>
    <property type="molecule type" value="Genomic_DNA"/>
</dbReference>
<reference evidence="1 2" key="1">
    <citation type="journal article" date="2013" name="Genome Announc.">
        <title>Draft Genome Sequence of Aeromonas molluscorum Strain 848TT, Isolated from Bivalve Molluscs.</title>
        <authorList>
            <person name="Spataro N."/>
            <person name="Farfan M."/>
            <person name="Albarral V."/>
            <person name="Sanglas A."/>
            <person name="Loren J.G."/>
            <person name="Fuste M.C."/>
            <person name="Bosch E."/>
        </authorList>
    </citation>
    <scope>NUCLEOTIDE SEQUENCE [LARGE SCALE GENOMIC DNA]</scope>
    <source>
        <strain evidence="1 2">848</strain>
    </source>
</reference>
<dbReference type="Proteomes" id="UP000013526">
    <property type="component" value="Unassembled WGS sequence"/>
</dbReference>
<dbReference type="PATRIC" id="fig|1268236.3.peg.256"/>
<dbReference type="AlphaFoldDB" id="R1GZJ1"/>
<sequence>MNSLLCSSNVAIKWPCHADQFCQYEQTNFASELPTPEAVMSALPTLFANQQRNDLPLHEQLVPTLGCTISASNSPQAIRRPS</sequence>
<keyword evidence="2" id="KW-1185">Reference proteome</keyword>
<gene>
    <name evidence="1" type="ORF">G113_01274</name>
</gene>
<evidence type="ECO:0000313" key="1">
    <source>
        <dbReference type="EMBL" id="EOD56875.1"/>
    </source>
</evidence>
<proteinExistence type="predicted"/>
<protein>
    <submittedName>
        <fullName evidence="1">GntR family transcriptional regulator</fullName>
    </submittedName>
</protein>
<accession>R1GZJ1</accession>
<comment type="caution">
    <text evidence="1">The sequence shown here is derived from an EMBL/GenBank/DDBJ whole genome shotgun (WGS) entry which is preliminary data.</text>
</comment>
<evidence type="ECO:0000313" key="2">
    <source>
        <dbReference type="Proteomes" id="UP000013526"/>
    </source>
</evidence>
<organism evidence="1 2">
    <name type="scientific">Aeromonas molluscorum 848</name>
    <dbReference type="NCBI Taxonomy" id="1268236"/>
    <lineage>
        <taxon>Bacteria</taxon>
        <taxon>Pseudomonadati</taxon>
        <taxon>Pseudomonadota</taxon>
        <taxon>Gammaproteobacteria</taxon>
        <taxon>Aeromonadales</taxon>
        <taxon>Aeromonadaceae</taxon>
        <taxon>Aeromonas</taxon>
    </lineage>
</organism>
<name>R1GZJ1_9GAMM</name>